<dbReference type="InterPro" id="IPR003676">
    <property type="entry name" value="SAUR_fam"/>
</dbReference>
<proteinExistence type="inferred from homology"/>
<organism evidence="3">
    <name type="scientific">Davidia involucrata</name>
    <name type="common">Dove tree</name>
    <dbReference type="NCBI Taxonomy" id="16924"/>
    <lineage>
        <taxon>Eukaryota</taxon>
        <taxon>Viridiplantae</taxon>
        <taxon>Streptophyta</taxon>
        <taxon>Embryophyta</taxon>
        <taxon>Tracheophyta</taxon>
        <taxon>Spermatophyta</taxon>
        <taxon>Magnoliopsida</taxon>
        <taxon>eudicotyledons</taxon>
        <taxon>Gunneridae</taxon>
        <taxon>Pentapetalae</taxon>
        <taxon>asterids</taxon>
        <taxon>Cornales</taxon>
        <taxon>Nyssaceae</taxon>
        <taxon>Davidia</taxon>
    </lineage>
</organism>
<evidence type="ECO:0000313" key="3">
    <source>
        <dbReference type="EMBL" id="MPA74994.1"/>
    </source>
</evidence>
<evidence type="ECO:0000256" key="1">
    <source>
        <dbReference type="ARBA" id="ARBA00006974"/>
    </source>
</evidence>
<dbReference type="EMBL" id="GHES01044435">
    <property type="protein sequence ID" value="MPA74994.1"/>
    <property type="molecule type" value="Transcribed_RNA"/>
</dbReference>
<protein>
    <submittedName>
        <fullName evidence="3">Putative SAUR-like auxin-responsive protein family</fullName>
    </submittedName>
</protein>
<comment type="similarity">
    <text evidence="1">Belongs to the ARG7 family.</text>
</comment>
<sequence>MNSSRMRRVASRHIIRPKDIFHLRWDHKTKALTGKMATNGEDPSKELLMAAGEMSDGQRNIAVQVPRGFLAVYVGPELRRFVIPTRYLSMPDFKVLMERVAEEFGYEQEGGLRIPCEEEDFQDVLTRCLARDQMMSKSKSRKKKELLLEEDSQD</sequence>
<dbReference type="Pfam" id="PF02519">
    <property type="entry name" value="Auxin_inducible"/>
    <property type="match status" value="1"/>
</dbReference>
<dbReference type="AlphaFoldDB" id="A0A5B7C2W3"/>
<evidence type="ECO:0000256" key="2">
    <source>
        <dbReference type="SAM" id="MobiDB-lite"/>
    </source>
</evidence>
<feature type="region of interest" description="Disordered" evidence="2">
    <location>
        <begin position="134"/>
        <end position="154"/>
    </location>
</feature>
<dbReference type="GO" id="GO:0009733">
    <property type="term" value="P:response to auxin"/>
    <property type="evidence" value="ECO:0007669"/>
    <property type="project" value="InterPro"/>
</dbReference>
<name>A0A5B7C2W3_DAVIN</name>
<dbReference type="PANTHER" id="PTHR31374:SF139">
    <property type="entry name" value="OS02G0143300 PROTEIN"/>
    <property type="match status" value="1"/>
</dbReference>
<gene>
    <name evidence="3" type="ORF">Din_044435</name>
</gene>
<dbReference type="PANTHER" id="PTHR31374">
    <property type="entry name" value="AUXIN-INDUCED PROTEIN-LIKE-RELATED"/>
    <property type="match status" value="1"/>
</dbReference>
<accession>A0A5B7C2W3</accession>
<reference evidence="3" key="1">
    <citation type="submission" date="2019-08" db="EMBL/GenBank/DDBJ databases">
        <title>Reference gene set and small RNA set construction with multiple tissues from Davidia involucrata Baill.</title>
        <authorList>
            <person name="Yang H."/>
            <person name="Zhou C."/>
            <person name="Li G."/>
            <person name="Wang J."/>
            <person name="Gao P."/>
            <person name="Wang M."/>
            <person name="Wang R."/>
            <person name="Zhao Y."/>
        </authorList>
    </citation>
    <scope>NUCLEOTIDE SEQUENCE</scope>
    <source>
        <tissue evidence="3">Mixed with DoveR01_LX</tissue>
    </source>
</reference>